<keyword evidence="2" id="KW-0288">FMN</keyword>
<comment type="caution">
    <text evidence="6">The sequence shown here is derived from an EMBL/GenBank/DDBJ whole genome shotgun (WGS) entry which is preliminary data.</text>
</comment>
<dbReference type="InterPro" id="IPR000014">
    <property type="entry name" value="PAS"/>
</dbReference>
<dbReference type="InterPro" id="IPR000700">
    <property type="entry name" value="PAS-assoc_C"/>
</dbReference>
<dbReference type="SMART" id="SM00086">
    <property type="entry name" value="PAC"/>
    <property type="match status" value="1"/>
</dbReference>
<evidence type="ECO:0000313" key="6">
    <source>
        <dbReference type="EMBL" id="TCJ89251.1"/>
    </source>
</evidence>
<reference evidence="6 7" key="1">
    <citation type="submission" date="2019-03" db="EMBL/GenBank/DDBJ databases">
        <title>Genomic Encyclopedia of Type Strains, Phase IV (KMG-IV): sequencing the most valuable type-strain genomes for metagenomic binning, comparative biology and taxonomic classification.</title>
        <authorList>
            <person name="Goeker M."/>
        </authorList>
    </citation>
    <scope>NUCLEOTIDE SEQUENCE [LARGE SCALE GENOMIC DNA]</scope>
    <source>
        <strain evidence="6 7">DSM 24830</strain>
    </source>
</reference>
<dbReference type="InterPro" id="IPR001610">
    <property type="entry name" value="PAC"/>
</dbReference>
<keyword evidence="7" id="KW-1185">Reference proteome</keyword>
<protein>
    <submittedName>
        <fullName evidence="6">PAS domain S-box-containing protein</fullName>
    </submittedName>
</protein>
<evidence type="ECO:0000256" key="3">
    <source>
        <dbReference type="ARBA" id="ARBA00022991"/>
    </source>
</evidence>
<gene>
    <name evidence="6" type="ORF">EV695_1113</name>
</gene>
<feature type="domain" description="PAC" evidence="5">
    <location>
        <begin position="94"/>
        <end position="148"/>
    </location>
</feature>
<dbReference type="OrthoDB" id="7991996at2"/>
<dbReference type="PROSITE" id="PS50112">
    <property type="entry name" value="PAS"/>
    <property type="match status" value="1"/>
</dbReference>
<evidence type="ECO:0000259" key="5">
    <source>
        <dbReference type="PROSITE" id="PS50113"/>
    </source>
</evidence>
<dbReference type="Proteomes" id="UP000294887">
    <property type="component" value="Unassembled WGS sequence"/>
</dbReference>
<dbReference type="PROSITE" id="PS50113">
    <property type="entry name" value="PAC"/>
    <property type="match status" value="1"/>
</dbReference>
<dbReference type="Gene3D" id="3.30.450.20">
    <property type="entry name" value="PAS domain"/>
    <property type="match status" value="1"/>
</dbReference>
<evidence type="ECO:0000313" key="7">
    <source>
        <dbReference type="Proteomes" id="UP000294887"/>
    </source>
</evidence>
<dbReference type="CDD" id="cd00130">
    <property type="entry name" value="PAS"/>
    <property type="match status" value="1"/>
</dbReference>
<name>A0A4R1FEF2_9GAMM</name>
<evidence type="ECO:0000259" key="4">
    <source>
        <dbReference type="PROSITE" id="PS50112"/>
    </source>
</evidence>
<accession>A0A4R1FEF2</accession>
<dbReference type="EMBL" id="SMFQ01000002">
    <property type="protein sequence ID" value="TCJ89251.1"/>
    <property type="molecule type" value="Genomic_DNA"/>
</dbReference>
<dbReference type="Pfam" id="PF13426">
    <property type="entry name" value="PAS_9"/>
    <property type="match status" value="1"/>
</dbReference>
<dbReference type="PANTHER" id="PTHR47429">
    <property type="entry name" value="PROTEIN TWIN LOV 1"/>
    <property type="match status" value="1"/>
</dbReference>
<dbReference type="NCBIfam" id="TIGR00229">
    <property type="entry name" value="sensory_box"/>
    <property type="match status" value="1"/>
</dbReference>
<dbReference type="RefSeq" id="WP_131904890.1">
    <property type="nucleotide sequence ID" value="NZ_BAAAFU010000008.1"/>
</dbReference>
<evidence type="ECO:0000256" key="2">
    <source>
        <dbReference type="ARBA" id="ARBA00022643"/>
    </source>
</evidence>
<sequence length="155" mass="18004">MSNDHNTNENDSIPEQTPIRPDLLHALIDHAEHGITIAEREGDDTILLYVNQAFEKMTGYTPDECLYKDCRFLQGEDKQQEEIKKIHKAIQDEEPVRVVLRNYRKNGTLFWNDLTITPYFDKVESVMYYIGVQKDISSFKALEEELAIAKAKINE</sequence>
<dbReference type="AlphaFoldDB" id="A0A4R1FEF2"/>
<dbReference type="InterPro" id="IPR035965">
    <property type="entry name" value="PAS-like_dom_sf"/>
</dbReference>
<keyword evidence="1" id="KW-0285">Flavoprotein</keyword>
<feature type="domain" description="PAS" evidence="4">
    <location>
        <begin position="20"/>
        <end position="93"/>
    </location>
</feature>
<dbReference type="SUPFAM" id="SSF55785">
    <property type="entry name" value="PYP-like sensor domain (PAS domain)"/>
    <property type="match status" value="1"/>
</dbReference>
<keyword evidence="3" id="KW-0157">Chromophore</keyword>
<proteinExistence type="predicted"/>
<evidence type="ECO:0000256" key="1">
    <source>
        <dbReference type="ARBA" id="ARBA00022630"/>
    </source>
</evidence>
<dbReference type="PANTHER" id="PTHR47429:SF2">
    <property type="entry name" value="PROTEIN TWIN LOV 1"/>
    <property type="match status" value="1"/>
</dbReference>
<organism evidence="6 7">
    <name type="scientific">Cocleimonas flava</name>
    <dbReference type="NCBI Taxonomy" id="634765"/>
    <lineage>
        <taxon>Bacteria</taxon>
        <taxon>Pseudomonadati</taxon>
        <taxon>Pseudomonadota</taxon>
        <taxon>Gammaproteobacteria</taxon>
        <taxon>Thiotrichales</taxon>
        <taxon>Thiotrichaceae</taxon>
        <taxon>Cocleimonas</taxon>
    </lineage>
</organism>